<evidence type="ECO:0000313" key="4">
    <source>
        <dbReference type="Proteomes" id="UP000237271"/>
    </source>
</evidence>
<reference evidence="3 4" key="1">
    <citation type="journal article" date="2017" name="Genome Biol. Evol.">
        <title>Phytophthora megakarya and P. palmivora, closely related causal agents of cacao black pod rot, underwent increases in genome sizes and gene numbers by different mechanisms.</title>
        <authorList>
            <person name="Ali S.S."/>
            <person name="Shao J."/>
            <person name="Lary D.J."/>
            <person name="Kronmiller B."/>
            <person name="Shen D."/>
            <person name="Strem M.D."/>
            <person name="Amoako-Attah I."/>
            <person name="Akrofi A.Y."/>
            <person name="Begoude B.A."/>
            <person name="Ten Hoopen G.M."/>
            <person name="Coulibaly K."/>
            <person name="Kebe B.I."/>
            <person name="Melnick R.L."/>
            <person name="Guiltinan M.J."/>
            <person name="Tyler B.M."/>
            <person name="Meinhardt L.W."/>
            <person name="Bailey B.A."/>
        </authorList>
    </citation>
    <scope>NUCLEOTIDE SEQUENCE [LARGE SCALE GENOMIC DNA]</scope>
    <source>
        <strain evidence="4">sbr112.9</strain>
    </source>
</reference>
<dbReference type="AlphaFoldDB" id="A0A2P4Y9F1"/>
<gene>
    <name evidence="3" type="ORF">PHPALM_8603</name>
</gene>
<dbReference type="Pfam" id="PF13843">
    <property type="entry name" value="DDE_Tnp_1_7"/>
    <property type="match status" value="1"/>
</dbReference>
<dbReference type="InterPro" id="IPR029526">
    <property type="entry name" value="PGBD"/>
</dbReference>
<sequence>MDVLAQDTEALQKMRTDGWEFDPAAKPVRNEPYPMLYSDDYGPTDEVLEKAESPLEFFFFFMPRRSNRYYNQHLNERVDRMYEKKVAQDAEVTRDLVLLIETRQHKKIKAKDVLHCIGLLIARMICTVLLITGTNKVLVLCEKAPSVATCRRGVLGGSCKISTSQTAWTQKQKRIGRERSAQSWILYKNHLHAATTCRPCWLMTSRYNVTRQFMKDKPHKWGTKVIMTCCADTPYSLRHEVYCGTEQYADELDGTSPTELSAGPNSGPAAVMRNLGKVLPTPNAGVYYVVVTDRFYTSLLSRNVYSIGTIQANKKGFPPALITKDVSRPADVARGSAVVAVAKCCPQLQAILCTTTESCGRHIPGGERLSIPCPSGMRDYHHWMGGVDIHDQLRLQRVALQQSVCCRKFYKTVFLGLVGMAMKQRDEPAPDHAEFLQELQAQLLQVKSADLIDEVYTTCDISSMFYMLYICLTQTHADVSPLPEPSNPAEQRSGSSWSADRGN</sequence>
<name>A0A2P4Y9F1_9STRA</name>
<evidence type="ECO:0000259" key="2">
    <source>
        <dbReference type="Pfam" id="PF13843"/>
    </source>
</evidence>
<feature type="domain" description="PiggyBac transposable element-derived protein" evidence="2">
    <location>
        <begin position="210"/>
        <end position="415"/>
    </location>
</feature>
<dbReference type="Proteomes" id="UP000237271">
    <property type="component" value="Unassembled WGS sequence"/>
</dbReference>
<dbReference type="PANTHER" id="PTHR46599">
    <property type="entry name" value="PIGGYBAC TRANSPOSABLE ELEMENT-DERIVED PROTEIN 4"/>
    <property type="match status" value="1"/>
</dbReference>
<dbReference type="OrthoDB" id="6158253at2759"/>
<evidence type="ECO:0000313" key="3">
    <source>
        <dbReference type="EMBL" id="POM74435.1"/>
    </source>
</evidence>
<organism evidence="3 4">
    <name type="scientific">Phytophthora palmivora</name>
    <dbReference type="NCBI Taxonomy" id="4796"/>
    <lineage>
        <taxon>Eukaryota</taxon>
        <taxon>Sar</taxon>
        <taxon>Stramenopiles</taxon>
        <taxon>Oomycota</taxon>
        <taxon>Peronosporomycetes</taxon>
        <taxon>Peronosporales</taxon>
        <taxon>Peronosporaceae</taxon>
        <taxon>Phytophthora</taxon>
    </lineage>
</organism>
<dbReference type="PANTHER" id="PTHR46599:SF3">
    <property type="entry name" value="PIGGYBAC TRANSPOSABLE ELEMENT-DERIVED PROTEIN 4"/>
    <property type="match status" value="1"/>
</dbReference>
<feature type="region of interest" description="Disordered" evidence="1">
    <location>
        <begin position="481"/>
        <end position="503"/>
    </location>
</feature>
<proteinExistence type="predicted"/>
<accession>A0A2P4Y9F1</accession>
<keyword evidence="4" id="KW-1185">Reference proteome</keyword>
<protein>
    <recommendedName>
        <fullName evidence="2">PiggyBac transposable element-derived protein domain-containing protein</fullName>
    </recommendedName>
</protein>
<dbReference type="EMBL" id="NCKW01004869">
    <property type="protein sequence ID" value="POM74435.1"/>
    <property type="molecule type" value="Genomic_DNA"/>
</dbReference>
<comment type="caution">
    <text evidence="3">The sequence shown here is derived from an EMBL/GenBank/DDBJ whole genome shotgun (WGS) entry which is preliminary data.</text>
</comment>
<feature type="compositionally biased region" description="Polar residues" evidence="1">
    <location>
        <begin position="488"/>
        <end position="503"/>
    </location>
</feature>
<evidence type="ECO:0000256" key="1">
    <source>
        <dbReference type="SAM" id="MobiDB-lite"/>
    </source>
</evidence>